<comment type="caution">
    <text evidence="1">The sequence shown here is derived from an EMBL/GenBank/DDBJ whole genome shotgun (WGS) entry which is preliminary data.</text>
</comment>
<dbReference type="AlphaFoldDB" id="A0A850PPN1"/>
<protein>
    <submittedName>
        <fullName evidence="1">Uncharacterized protein</fullName>
    </submittedName>
</protein>
<evidence type="ECO:0000313" key="1">
    <source>
        <dbReference type="EMBL" id="NVN49375.1"/>
    </source>
</evidence>
<dbReference type="RefSeq" id="WP_178357747.1">
    <property type="nucleotide sequence ID" value="NZ_JABFYL010000014.1"/>
</dbReference>
<dbReference type="Proteomes" id="UP000570517">
    <property type="component" value="Unassembled WGS sequence"/>
</dbReference>
<reference evidence="1 2" key="1">
    <citation type="submission" date="2020-05" db="EMBL/GenBank/DDBJ databases">
        <title>Draft genome sequence of Mycobacterium hippocampi DL, isolated from European seabass, Dicentrarchus labrax, reared in fish farms.</title>
        <authorList>
            <person name="Stathopoulou P."/>
            <person name="Asimakis E."/>
            <person name="Tzokas K."/>
            <person name="Batargias C."/>
            <person name="Tsiamis G."/>
        </authorList>
    </citation>
    <scope>NUCLEOTIDE SEQUENCE [LARGE SCALE GENOMIC DNA]</scope>
    <source>
        <strain evidence="1 2">DL</strain>
    </source>
</reference>
<proteinExistence type="predicted"/>
<keyword evidence="2" id="KW-1185">Reference proteome</keyword>
<organism evidence="1 2">
    <name type="scientific">Mycolicibacterium hippocampi</name>
    <dbReference type="NCBI Taxonomy" id="659824"/>
    <lineage>
        <taxon>Bacteria</taxon>
        <taxon>Bacillati</taxon>
        <taxon>Actinomycetota</taxon>
        <taxon>Actinomycetes</taxon>
        <taxon>Mycobacteriales</taxon>
        <taxon>Mycobacteriaceae</taxon>
        <taxon>Mycolicibacterium</taxon>
    </lineage>
</organism>
<gene>
    <name evidence="1" type="ORF">HLY00_482</name>
</gene>
<evidence type="ECO:0000313" key="2">
    <source>
        <dbReference type="Proteomes" id="UP000570517"/>
    </source>
</evidence>
<dbReference type="EMBL" id="JABFYL010000014">
    <property type="protein sequence ID" value="NVN49375.1"/>
    <property type="molecule type" value="Genomic_DNA"/>
</dbReference>
<name>A0A850PPN1_9MYCO</name>
<accession>A0A850PPN1</accession>
<sequence length="118" mass="12943">MAKIQRTGAYLDIVLTPLEKLAALHRDIRVPLASVTAINVVERPLDEVQGFRAPGLHIPSRTKIGTWRASGRRTFAVARARQAAVRIDLDEGKYHTLIVSVPDAAAVAEDIRTVPAKR</sequence>